<comment type="caution">
    <text evidence="1">The sequence shown here is derived from an EMBL/GenBank/DDBJ whole genome shotgun (WGS) entry which is preliminary data.</text>
</comment>
<organism evidence="1 2">
    <name type="scientific">Cardiocondyla obscurior</name>
    <dbReference type="NCBI Taxonomy" id="286306"/>
    <lineage>
        <taxon>Eukaryota</taxon>
        <taxon>Metazoa</taxon>
        <taxon>Ecdysozoa</taxon>
        <taxon>Arthropoda</taxon>
        <taxon>Hexapoda</taxon>
        <taxon>Insecta</taxon>
        <taxon>Pterygota</taxon>
        <taxon>Neoptera</taxon>
        <taxon>Endopterygota</taxon>
        <taxon>Hymenoptera</taxon>
        <taxon>Apocrita</taxon>
        <taxon>Aculeata</taxon>
        <taxon>Formicoidea</taxon>
        <taxon>Formicidae</taxon>
        <taxon>Myrmicinae</taxon>
        <taxon>Cardiocondyla</taxon>
    </lineage>
</organism>
<dbReference type="Proteomes" id="UP001430953">
    <property type="component" value="Unassembled WGS sequence"/>
</dbReference>
<keyword evidence="2" id="KW-1185">Reference proteome</keyword>
<reference evidence="1 2" key="1">
    <citation type="submission" date="2023-03" db="EMBL/GenBank/DDBJ databases">
        <title>High recombination rates correlate with genetic variation in Cardiocondyla obscurior ants.</title>
        <authorList>
            <person name="Errbii M."/>
        </authorList>
    </citation>
    <scope>NUCLEOTIDE SEQUENCE [LARGE SCALE GENOMIC DNA]</scope>
    <source>
        <strain evidence="1">Alpha-2009</strain>
        <tissue evidence="1">Whole body</tissue>
    </source>
</reference>
<protein>
    <submittedName>
        <fullName evidence="1">Uncharacterized protein</fullName>
    </submittedName>
</protein>
<gene>
    <name evidence="1" type="ORF">PUN28_005621</name>
</gene>
<evidence type="ECO:0000313" key="2">
    <source>
        <dbReference type="Proteomes" id="UP001430953"/>
    </source>
</evidence>
<dbReference type="AlphaFoldDB" id="A0AAW2GGW1"/>
<evidence type="ECO:0000313" key="1">
    <source>
        <dbReference type="EMBL" id="KAL0127446.1"/>
    </source>
</evidence>
<name>A0AAW2GGW1_9HYME</name>
<dbReference type="EMBL" id="JADYXP020000004">
    <property type="protein sequence ID" value="KAL0127446.1"/>
    <property type="molecule type" value="Genomic_DNA"/>
</dbReference>
<sequence>MPALTSTCIRSKTPWHELYAIWANVRRSRAFVMPEKSCFASACPRRGRFSSPEIAESVGERHRYRAANSAFKMPRETTDGNTAACRTPSRGGRERINRVQLCETNNAACLSGVPSKRRRFPSRGYVPPQANLTYI</sequence>
<accession>A0AAW2GGW1</accession>
<proteinExistence type="predicted"/>